<accession>A0ABT5ZS02</accession>
<dbReference type="Pfam" id="PF00571">
    <property type="entry name" value="CBS"/>
    <property type="match status" value="2"/>
</dbReference>
<dbReference type="PROSITE" id="PS51371">
    <property type="entry name" value="CBS"/>
    <property type="match status" value="2"/>
</dbReference>
<feature type="domain" description="CBS" evidence="3">
    <location>
        <begin position="71"/>
        <end position="127"/>
    </location>
</feature>
<keyword evidence="5" id="KW-1185">Reference proteome</keyword>
<evidence type="ECO:0000259" key="3">
    <source>
        <dbReference type="PROSITE" id="PS51371"/>
    </source>
</evidence>
<dbReference type="PANTHER" id="PTHR43080:SF2">
    <property type="entry name" value="CBS DOMAIN-CONTAINING PROTEIN"/>
    <property type="match status" value="1"/>
</dbReference>
<dbReference type="SUPFAM" id="SSF54631">
    <property type="entry name" value="CBS-domain pair"/>
    <property type="match status" value="1"/>
</dbReference>
<dbReference type="SMART" id="SM00116">
    <property type="entry name" value="CBS"/>
    <property type="match status" value="2"/>
</dbReference>
<reference evidence="4 5" key="1">
    <citation type="submission" date="2023-03" db="EMBL/GenBank/DDBJ databases">
        <title>Draft genome sequence of Streptomyces sp. RB6PN23 isolated from peat swamp forest in Thailand.</title>
        <authorList>
            <person name="Klaysubun C."/>
            <person name="Duangmal K."/>
        </authorList>
    </citation>
    <scope>NUCLEOTIDE SEQUENCE [LARGE SCALE GENOMIC DNA]</scope>
    <source>
        <strain evidence="4 5">RB6PN23</strain>
    </source>
</reference>
<evidence type="ECO:0000256" key="1">
    <source>
        <dbReference type="ARBA" id="ARBA00023122"/>
    </source>
</evidence>
<dbReference type="PANTHER" id="PTHR43080">
    <property type="entry name" value="CBS DOMAIN-CONTAINING PROTEIN CBSX3, MITOCHONDRIAL"/>
    <property type="match status" value="1"/>
</dbReference>
<proteinExistence type="predicted"/>
<dbReference type="Proteomes" id="UP001216579">
    <property type="component" value="Unassembled WGS sequence"/>
</dbReference>
<dbReference type="InterPro" id="IPR046342">
    <property type="entry name" value="CBS_dom_sf"/>
</dbReference>
<feature type="domain" description="CBS" evidence="3">
    <location>
        <begin position="7"/>
        <end position="63"/>
    </location>
</feature>
<protein>
    <submittedName>
        <fullName evidence="4">CBS domain-containing protein</fullName>
    </submittedName>
</protein>
<comment type="caution">
    <text evidence="4">The sequence shown here is derived from an EMBL/GenBank/DDBJ whole genome shotgun (WGS) entry which is preliminary data.</text>
</comment>
<name>A0ABT5ZS02_9ACTN</name>
<sequence>MQIRYAMTSPPASVPPAASLEDAARHMAAAGVGALPVVDGDEVIGMVTDRDLVVRAMAYGLSSHSKVEMVMSTDPVTVDASTPLTAALHAMRSIEARHLPVVAKGRLVGMVSFDDLFWYLSRQLADLAAIVDASRKAPRPLHESTRTPSGD</sequence>
<evidence type="ECO:0000256" key="2">
    <source>
        <dbReference type="PROSITE-ProRule" id="PRU00703"/>
    </source>
</evidence>
<dbReference type="RefSeq" id="WP_276095661.1">
    <property type="nucleotide sequence ID" value="NZ_JARJBC010000019.1"/>
</dbReference>
<organism evidence="4 5">
    <name type="scientific">Streptomyces silvisoli</name>
    <dbReference type="NCBI Taxonomy" id="3034235"/>
    <lineage>
        <taxon>Bacteria</taxon>
        <taxon>Bacillati</taxon>
        <taxon>Actinomycetota</taxon>
        <taxon>Actinomycetes</taxon>
        <taxon>Kitasatosporales</taxon>
        <taxon>Streptomycetaceae</taxon>
        <taxon>Streptomyces</taxon>
    </lineage>
</organism>
<dbReference type="EMBL" id="JARJBC010000019">
    <property type="protein sequence ID" value="MDF3292609.1"/>
    <property type="molecule type" value="Genomic_DNA"/>
</dbReference>
<dbReference type="InterPro" id="IPR000644">
    <property type="entry name" value="CBS_dom"/>
</dbReference>
<evidence type="ECO:0000313" key="5">
    <source>
        <dbReference type="Proteomes" id="UP001216579"/>
    </source>
</evidence>
<gene>
    <name evidence="4" type="ORF">P3G67_25930</name>
</gene>
<dbReference type="InterPro" id="IPR051257">
    <property type="entry name" value="Diverse_CBS-Domain"/>
</dbReference>
<evidence type="ECO:0000313" key="4">
    <source>
        <dbReference type="EMBL" id="MDF3292609.1"/>
    </source>
</evidence>
<keyword evidence="1 2" id="KW-0129">CBS domain</keyword>
<dbReference type="Gene3D" id="3.10.580.10">
    <property type="entry name" value="CBS-domain"/>
    <property type="match status" value="1"/>
</dbReference>